<dbReference type="CDD" id="cd20307">
    <property type="entry name" value="cupin_BacB_N"/>
    <property type="match status" value="1"/>
</dbReference>
<dbReference type="KEGG" id="mpro:BJP34_16205"/>
<organism evidence="2 3">
    <name type="scientific">Moorena producens PAL-8-15-08-1</name>
    <dbReference type="NCBI Taxonomy" id="1458985"/>
    <lineage>
        <taxon>Bacteria</taxon>
        <taxon>Bacillati</taxon>
        <taxon>Cyanobacteriota</taxon>
        <taxon>Cyanophyceae</taxon>
        <taxon>Coleofasciculales</taxon>
        <taxon>Coleofasciculaceae</taxon>
        <taxon>Moorena</taxon>
    </lineage>
</organism>
<accession>A0A1D8TT16</accession>
<dbReference type="Gene3D" id="2.60.120.10">
    <property type="entry name" value="Jelly Rolls"/>
    <property type="match status" value="2"/>
</dbReference>
<dbReference type="Proteomes" id="UP000177870">
    <property type="component" value="Chromosome"/>
</dbReference>
<dbReference type="AlphaFoldDB" id="A0A1D8TT16"/>
<dbReference type="PANTHER" id="PTHR40112">
    <property type="entry name" value="H2HPP ISOMERASE"/>
    <property type="match status" value="1"/>
</dbReference>
<evidence type="ECO:0000259" key="1">
    <source>
        <dbReference type="Pfam" id="PF07883"/>
    </source>
</evidence>
<dbReference type="Pfam" id="PF07883">
    <property type="entry name" value="Cupin_2"/>
    <property type="match status" value="1"/>
</dbReference>
<dbReference type="SUPFAM" id="SSF51182">
    <property type="entry name" value="RmlC-like cupins"/>
    <property type="match status" value="1"/>
</dbReference>
<evidence type="ECO:0000313" key="2">
    <source>
        <dbReference type="EMBL" id="AOX00780.1"/>
    </source>
</evidence>
<dbReference type="RefSeq" id="WP_070393233.1">
    <property type="nucleotide sequence ID" value="NZ_CP017599.1"/>
</dbReference>
<name>A0A1D8TT16_9CYAN</name>
<dbReference type="PANTHER" id="PTHR40112:SF1">
    <property type="entry name" value="H2HPP ISOMERASE"/>
    <property type="match status" value="1"/>
</dbReference>
<dbReference type="EMBL" id="CP017599">
    <property type="protein sequence ID" value="AOX00780.1"/>
    <property type="molecule type" value="Genomic_DNA"/>
</dbReference>
<dbReference type="STRING" id="1458985.BJP34_16205"/>
<protein>
    <recommendedName>
        <fullName evidence="1">Cupin type-2 domain-containing protein</fullName>
    </recommendedName>
</protein>
<dbReference type="OrthoDB" id="4105826at2"/>
<dbReference type="InterPro" id="IPR052535">
    <property type="entry name" value="Bacilysin_H2HPP_isomerase"/>
</dbReference>
<dbReference type="InterPro" id="IPR011051">
    <property type="entry name" value="RmlC_Cupin_sf"/>
</dbReference>
<gene>
    <name evidence="2" type="ORF">BJP34_16205</name>
</gene>
<reference evidence="3" key="1">
    <citation type="submission" date="2016-10" db="EMBL/GenBank/DDBJ databases">
        <title>Comparative genomics uncovers the prolific and rare metabolic potential of the cyanobacterial genus Moorea.</title>
        <authorList>
            <person name="Leao T."/>
            <person name="Castelao G."/>
            <person name="Korobeynikov A."/>
            <person name="Monroe E.A."/>
            <person name="Podell S."/>
            <person name="Glukhov E."/>
            <person name="Allen E."/>
            <person name="Gerwick W.H."/>
            <person name="Gerwick L."/>
        </authorList>
    </citation>
    <scope>NUCLEOTIDE SEQUENCE [LARGE SCALE GENOMIC DNA]</scope>
    <source>
        <strain evidence="3">PAL-8-15-08-1</strain>
    </source>
</reference>
<dbReference type="InterPro" id="IPR013096">
    <property type="entry name" value="Cupin_2"/>
</dbReference>
<sequence>MSVFFPIGKPIKVKSSVELLAFQCQDTIVQLAEICPGATFDLHHHQESQMGMVFNQGLEMNINGEKAILTPLQDVYVADANVPHGSVNTTSETVRCFDVKRLIPEGNKQIDDNDNFENKIFKLVSTKDEETGFDCQWGTGSWFELKITQIPPDGKLPVNQSVRDKMGILLNGKLVMTVGEEEQTLEYGKIYYAPTEISYSGYNQSNQDVCLIEIGI</sequence>
<feature type="domain" description="Cupin type-2" evidence="1">
    <location>
        <begin position="32"/>
        <end position="99"/>
    </location>
</feature>
<proteinExistence type="predicted"/>
<dbReference type="CDD" id="cd10547">
    <property type="entry name" value="cupin_BacB_C"/>
    <property type="match status" value="1"/>
</dbReference>
<dbReference type="InterPro" id="IPR014710">
    <property type="entry name" value="RmlC-like_jellyroll"/>
</dbReference>
<evidence type="ECO:0000313" key="3">
    <source>
        <dbReference type="Proteomes" id="UP000177870"/>
    </source>
</evidence>